<dbReference type="PROSITE" id="PS00455">
    <property type="entry name" value="AMP_BINDING"/>
    <property type="match status" value="1"/>
</dbReference>
<gene>
    <name evidence="7" type="primary">fadD11</name>
    <name evidence="7" type="ORF">GCM10010468_08280</name>
</gene>
<keyword evidence="4" id="KW-0443">Lipid metabolism</keyword>
<sequence length="576" mass="61831">MSTPDTLVAAFQATAAHDPAAVALRIPGGEVSYTWGQYAAEVERLARALHGLGVRPGDTVALMLANRPEFHLLDTAALHLGAIPFSIYNTSSPEQIAYLLGHAGARIAVSEEQFLPRLRASGLELDHLLDVADLDALEPDPGFDFAASWKAIEPDRVVTLIYTSGTTGPPKGVEITHRTVLDNAVALQHGYAVHRGDRITSYLPSAHAVDRMASHYLQMLYGTQVTSIADLKTITSALTEVRPTVWAAVPRVWEKIKIGIESLLAASPDEEKRRAAAWAFEKGRAKVRLEQAGEEVPAELAGEYELADQLVFTTIRTLLGLNELRYAFSGAAAIAPATLEFFLAMGVPVVEGWGMSELTTVATANPVGRTKIGSVGVALPGVELRIAEDGELLVKASYVMKGYRGDPVKTAEAIDPDGWLHTGDVATIDDDGYVTIVDRKKELIINAGGKNMSPTNIENTIRSHTPLLGGIVVIGDNRPYNVALLVLDPDAAAAFAAQHGLPDDPAVLSKEPTLQAVVQAGVDAANAQLSRVEQIKKFAVLPGFWEPGGDELTPTMKLRRRPISEKYATEIEALYA</sequence>
<proteinExistence type="inferred from homology"/>
<dbReference type="SUPFAM" id="SSF56801">
    <property type="entry name" value="Acetyl-CoA synthetase-like"/>
    <property type="match status" value="1"/>
</dbReference>
<dbReference type="Pfam" id="PF23562">
    <property type="entry name" value="AMP-binding_C_3"/>
    <property type="match status" value="1"/>
</dbReference>
<evidence type="ECO:0000256" key="3">
    <source>
        <dbReference type="ARBA" id="ARBA00022832"/>
    </source>
</evidence>
<dbReference type="Gene3D" id="3.40.50.12780">
    <property type="entry name" value="N-terminal domain of ligase-like"/>
    <property type="match status" value="1"/>
</dbReference>
<accession>A0ABP6PZK5</accession>
<evidence type="ECO:0000259" key="6">
    <source>
        <dbReference type="Pfam" id="PF00501"/>
    </source>
</evidence>
<evidence type="ECO:0000256" key="1">
    <source>
        <dbReference type="ARBA" id="ARBA00006432"/>
    </source>
</evidence>
<reference evidence="8" key="1">
    <citation type="journal article" date="2019" name="Int. J. Syst. Evol. Microbiol.">
        <title>The Global Catalogue of Microorganisms (GCM) 10K type strain sequencing project: providing services to taxonomists for standard genome sequencing and annotation.</title>
        <authorList>
            <consortium name="The Broad Institute Genomics Platform"/>
            <consortium name="The Broad Institute Genome Sequencing Center for Infectious Disease"/>
            <person name="Wu L."/>
            <person name="Ma J."/>
        </authorList>
    </citation>
    <scope>NUCLEOTIDE SEQUENCE [LARGE SCALE GENOMIC DNA]</scope>
    <source>
        <strain evidence="8">JCM 9377</strain>
    </source>
</reference>
<dbReference type="Proteomes" id="UP001501237">
    <property type="component" value="Unassembled WGS sequence"/>
</dbReference>
<comment type="caution">
    <text evidence="7">The sequence shown here is derived from an EMBL/GenBank/DDBJ whole genome shotgun (WGS) entry which is preliminary data.</text>
</comment>
<dbReference type="InterPro" id="IPR042099">
    <property type="entry name" value="ANL_N_sf"/>
</dbReference>
<keyword evidence="8" id="KW-1185">Reference proteome</keyword>
<dbReference type="CDD" id="cd05907">
    <property type="entry name" value="VL_LC_FACS_like"/>
    <property type="match status" value="1"/>
</dbReference>
<dbReference type="InterPro" id="IPR000873">
    <property type="entry name" value="AMP-dep_synth/lig_dom"/>
</dbReference>
<dbReference type="InterPro" id="IPR020845">
    <property type="entry name" value="AMP-binding_CS"/>
</dbReference>
<dbReference type="GO" id="GO:0016874">
    <property type="term" value="F:ligase activity"/>
    <property type="evidence" value="ECO:0007669"/>
    <property type="project" value="UniProtKB-KW"/>
</dbReference>
<dbReference type="EMBL" id="BAAAUV010000002">
    <property type="protein sequence ID" value="GAA3197236.1"/>
    <property type="molecule type" value="Genomic_DNA"/>
</dbReference>
<name>A0ABP6PZK5_9ACTN</name>
<dbReference type="PANTHER" id="PTHR43272:SF32">
    <property type="entry name" value="AMP-DEPENDENT SYNTHETASE_LIGASE DOMAIN-CONTAINING PROTEIN"/>
    <property type="match status" value="1"/>
</dbReference>
<keyword evidence="3" id="KW-0276">Fatty acid metabolism</keyword>
<evidence type="ECO:0000313" key="7">
    <source>
        <dbReference type="EMBL" id="GAA3197236.1"/>
    </source>
</evidence>
<dbReference type="RefSeq" id="WP_344822289.1">
    <property type="nucleotide sequence ID" value="NZ_BAAAUV010000002.1"/>
</dbReference>
<protein>
    <recommendedName>
        <fullName evidence="5">Acyl-CoA synthetase</fullName>
    </recommendedName>
</protein>
<evidence type="ECO:0000256" key="4">
    <source>
        <dbReference type="ARBA" id="ARBA00023098"/>
    </source>
</evidence>
<dbReference type="Pfam" id="PF00501">
    <property type="entry name" value="AMP-binding"/>
    <property type="match status" value="1"/>
</dbReference>
<dbReference type="PANTHER" id="PTHR43272">
    <property type="entry name" value="LONG-CHAIN-FATTY-ACID--COA LIGASE"/>
    <property type="match status" value="1"/>
</dbReference>
<comment type="similarity">
    <text evidence="1">Belongs to the ATP-dependent AMP-binding enzyme family.</text>
</comment>
<feature type="domain" description="AMP-dependent synthetase/ligase" evidence="6">
    <location>
        <begin position="11"/>
        <end position="403"/>
    </location>
</feature>
<evidence type="ECO:0000256" key="2">
    <source>
        <dbReference type="ARBA" id="ARBA00022598"/>
    </source>
</evidence>
<organism evidence="7 8">
    <name type="scientific">Actinocorallia longicatena</name>
    <dbReference type="NCBI Taxonomy" id="111803"/>
    <lineage>
        <taxon>Bacteria</taxon>
        <taxon>Bacillati</taxon>
        <taxon>Actinomycetota</taxon>
        <taxon>Actinomycetes</taxon>
        <taxon>Streptosporangiales</taxon>
        <taxon>Thermomonosporaceae</taxon>
        <taxon>Actinocorallia</taxon>
    </lineage>
</organism>
<evidence type="ECO:0000313" key="8">
    <source>
        <dbReference type="Proteomes" id="UP001501237"/>
    </source>
</evidence>
<evidence type="ECO:0000256" key="5">
    <source>
        <dbReference type="ARBA" id="ARBA00032875"/>
    </source>
</evidence>
<keyword evidence="2 7" id="KW-0436">Ligase</keyword>